<comment type="caution">
    <text evidence="1">The sequence shown here is derived from an EMBL/GenBank/DDBJ whole genome shotgun (WGS) entry which is preliminary data.</text>
</comment>
<dbReference type="Proteomes" id="UP000747542">
    <property type="component" value="Unassembled WGS sequence"/>
</dbReference>
<evidence type="ECO:0000313" key="1">
    <source>
        <dbReference type="EMBL" id="KAG7165382.1"/>
    </source>
</evidence>
<name>A0A8J5MVX8_HOMAM</name>
<evidence type="ECO:0000313" key="2">
    <source>
        <dbReference type="Proteomes" id="UP000747542"/>
    </source>
</evidence>
<gene>
    <name evidence="1" type="ORF">Hamer_G007205</name>
</gene>
<keyword evidence="2" id="KW-1185">Reference proteome</keyword>
<dbReference type="AlphaFoldDB" id="A0A8J5MVX8"/>
<organism evidence="1 2">
    <name type="scientific">Homarus americanus</name>
    <name type="common">American lobster</name>
    <dbReference type="NCBI Taxonomy" id="6706"/>
    <lineage>
        <taxon>Eukaryota</taxon>
        <taxon>Metazoa</taxon>
        <taxon>Ecdysozoa</taxon>
        <taxon>Arthropoda</taxon>
        <taxon>Crustacea</taxon>
        <taxon>Multicrustacea</taxon>
        <taxon>Malacostraca</taxon>
        <taxon>Eumalacostraca</taxon>
        <taxon>Eucarida</taxon>
        <taxon>Decapoda</taxon>
        <taxon>Pleocyemata</taxon>
        <taxon>Astacidea</taxon>
        <taxon>Nephropoidea</taxon>
        <taxon>Nephropidae</taxon>
        <taxon>Homarus</taxon>
    </lineage>
</organism>
<dbReference type="EMBL" id="JAHLQT010024345">
    <property type="protein sequence ID" value="KAG7165382.1"/>
    <property type="molecule type" value="Genomic_DNA"/>
</dbReference>
<reference evidence="1" key="1">
    <citation type="journal article" date="2021" name="Sci. Adv.">
        <title>The American lobster genome reveals insights on longevity, neural, and immune adaptations.</title>
        <authorList>
            <person name="Polinski J.M."/>
            <person name="Zimin A.V."/>
            <person name="Clark K.F."/>
            <person name="Kohn A.B."/>
            <person name="Sadowski N."/>
            <person name="Timp W."/>
            <person name="Ptitsyn A."/>
            <person name="Khanna P."/>
            <person name="Romanova D.Y."/>
            <person name="Williams P."/>
            <person name="Greenwood S.J."/>
            <person name="Moroz L.L."/>
            <person name="Walt D.R."/>
            <person name="Bodnar A.G."/>
        </authorList>
    </citation>
    <scope>NUCLEOTIDE SEQUENCE</scope>
    <source>
        <strain evidence="1">GMGI-L3</strain>
    </source>
</reference>
<proteinExistence type="predicted"/>
<sequence>VQPRDKMCYAALGETVHSSEQYEVLCIDKGSRLSCVKNYYKYAVLGSWKNHVRPPHNKQ</sequence>
<feature type="non-terminal residue" evidence="1">
    <location>
        <position position="59"/>
    </location>
</feature>
<protein>
    <submittedName>
        <fullName evidence="1">Uncharacterized protein</fullName>
    </submittedName>
</protein>
<accession>A0A8J5MVX8</accession>